<feature type="transmembrane region" description="Helical" evidence="6">
    <location>
        <begin position="344"/>
        <end position="367"/>
    </location>
</feature>
<sequence>MSNSKVSKNIKSEPEHYIISPESEPFLEKLLFSARPVVLAILAILTVVFAYGLTQIKLDSSIEKYIPLQHQFIKNYLVHKEELGSGLSNIKLSVETKGGDIFTKEYMATLQRINDEIFFIKGVDRSAMKSLWTPNVRWMEVTEEGFQGGPIIPATYDGSTESLDQLRQNVLKSGQVGRLVANNFSSTIIDIPLIEIDPDTGEKLDYQEFSHALEEKVRDAFSSEDITVYMTGTPKKLADLLDGVVSIGFFFIAAMIFTAILLYLYSRCIRGTLIPIVASLIAVVWQLGALALMGFTIDLYSVLVPFLIFAIGISHGVQIISGIATESGKGANKLMASRLAFRGLYVPGMLALLSDGLGFLTLLFIEIGVIQELAIAASVGVAMIIVTNLVLMPLVMSYVGISKSGIAHAANNEKSEPKLWKALSKIASPKVAPFPIIIAIVLAVGGIYKSQSLKIGDLEPGAPELRQDSRYNLDNAYMVENYSTSSDVFLVMVETAKEQCNSYKVMDSIDRFMWYMENVPGVQSTVSMVTVSKLVTKGMNEGNLKWSALSRNQTILNTSIQRAPSTLLNPDCSMAPVIVYLNDHKAETLEQAVAAVKVFKEKYDDAVDDKYFAMTAETVQKAISDGEIDSVPVRFQLASGNAGIEAATNEVIGEAQNTMLIFVYVVVFALCFATFRSIRAVACILIPLALTSILCQALMAYLGIGVKVATLPVIALGVGIGVDYGIYIYNRLEVMLIAGKTLQEAFFETLRSTGKAVSFTGITLAIGVGTWILSPIKFQADMGILLTFMFLLNMLGALILLPALATFILKPQQIIARHKKQHGEVTPAG</sequence>
<dbReference type="InterPro" id="IPR050545">
    <property type="entry name" value="Mycobact_MmpL"/>
</dbReference>
<feature type="transmembrane region" description="Helical" evidence="6">
    <location>
        <begin position="303"/>
        <end position="324"/>
    </location>
</feature>
<evidence type="ECO:0000256" key="5">
    <source>
        <dbReference type="ARBA" id="ARBA00023136"/>
    </source>
</evidence>
<dbReference type="AlphaFoldDB" id="A0A1Y5HSA1"/>
<feature type="transmembrane region" description="Helical" evidence="6">
    <location>
        <begin position="710"/>
        <end position="730"/>
    </location>
</feature>
<comment type="subcellular location">
    <subcellularLocation>
        <location evidence="1">Cell membrane</location>
        <topology evidence="1">Multi-pass membrane protein</topology>
    </subcellularLocation>
</comment>
<feature type="transmembrane region" description="Helical" evidence="6">
    <location>
        <begin position="272"/>
        <end position="297"/>
    </location>
</feature>
<feature type="transmembrane region" description="Helical" evidence="6">
    <location>
        <begin position="243"/>
        <end position="265"/>
    </location>
</feature>
<comment type="caution">
    <text evidence="8">The sequence shown here is derived from an EMBL/GenBank/DDBJ whole genome shotgun (WGS) entry which is preliminary data.</text>
</comment>
<proteinExistence type="predicted"/>
<dbReference type="EMBL" id="MABE01000427">
    <property type="protein sequence ID" value="OUS40149.1"/>
    <property type="molecule type" value="Genomic_DNA"/>
</dbReference>
<dbReference type="PROSITE" id="PS50156">
    <property type="entry name" value="SSD"/>
    <property type="match status" value="1"/>
</dbReference>
<dbReference type="Proteomes" id="UP000227088">
    <property type="component" value="Unassembled WGS sequence"/>
</dbReference>
<accession>A0A1Y5HSA1</accession>
<keyword evidence="5 6" id="KW-0472">Membrane</keyword>
<dbReference type="Gene3D" id="1.20.1640.10">
    <property type="entry name" value="Multidrug efflux transporter AcrB transmembrane domain"/>
    <property type="match status" value="2"/>
</dbReference>
<feature type="transmembrane region" description="Helical" evidence="6">
    <location>
        <begin position="37"/>
        <end position="54"/>
    </location>
</feature>
<evidence type="ECO:0000256" key="4">
    <source>
        <dbReference type="ARBA" id="ARBA00022989"/>
    </source>
</evidence>
<dbReference type="InterPro" id="IPR004869">
    <property type="entry name" value="MMPL_dom"/>
</dbReference>
<evidence type="ECO:0000259" key="7">
    <source>
        <dbReference type="PROSITE" id="PS50156"/>
    </source>
</evidence>
<dbReference type="PANTHER" id="PTHR33406">
    <property type="entry name" value="MEMBRANE PROTEIN MJ1562-RELATED"/>
    <property type="match status" value="1"/>
</dbReference>
<evidence type="ECO:0000313" key="8">
    <source>
        <dbReference type="EMBL" id="OUS40149.1"/>
    </source>
</evidence>
<organism evidence="8 9">
    <name type="scientific">Oleispira antarctica</name>
    <dbReference type="NCBI Taxonomy" id="188908"/>
    <lineage>
        <taxon>Bacteria</taxon>
        <taxon>Pseudomonadati</taxon>
        <taxon>Pseudomonadota</taxon>
        <taxon>Gammaproteobacteria</taxon>
        <taxon>Oceanospirillales</taxon>
        <taxon>Oceanospirillaceae</taxon>
        <taxon>Oleispira</taxon>
    </lineage>
</organism>
<evidence type="ECO:0000256" key="3">
    <source>
        <dbReference type="ARBA" id="ARBA00022692"/>
    </source>
</evidence>
<gene>
    <name evidence="8" type="ORF">A9R00_07530</name>
</gene>
<feature type="transmembrane region" description="Helical" evidence="6">
    <location>
        <begin position="658"/>
        <end position="675"/>
    </location>
</feature>
<protein>
    <submittedName>
        <fullName evidence="8">RND transporter</fullName>
    </submittedName>
</protein>
<dbReference type="Pfam" id="PF03176">
    <property type="entry name" value="MMPL"/>
    <property type="match status" value="2"/>
</dbReference>
<evidence type="ECO:0000256" key="1">
    <source>
        <dbReference type="ARBA" id="ARBA00004651"/>
    </source>
</evidence>
<evidence type="ECO:0000256" key="6">
    <source>
        <dbReference type="SAM" id="Phobius"/>
    </source>
</evidence>
<feature type="domain" description="SSD" evidence="7">
    <location>
        <begin position="276"/>
        <end position="398"/>
    </location>
</feature>
<feature type="transmembrane region" description="Helical" evidence="6">
    <location>
        <begin position="431"/>
        <end position="448"/>
    </location>
</feature>
<feature type="transmembrane region" description="Helical" evidence="6">
    <location>
        <begin position="756"/>
        <end position="776"/>
    </location>
</feature>
<dbReference type="PANTHER" id="PTHR33406:SF10">
    <property type="entry name" value="SSD DOMAIN-CONTAINING PROTEIN"/>
    <property type="match status" value="1"/>
</dbReference>
<keyword evidence="4 6" id="KW-1133">Transmembrane helix</keyword>
<evidence type="ECO:0000313" key="9">
    <source>
        <dbReference type="Proteomes" id="UP000227088"/>
    </source>
</evidence>
<dbReference type="SUPFAM" id="SSF82866">
    <property type="entry name" value="Multidrug efflux transporter AcrB transmembrane domain"/>
    <property type="match status" value="2"/>
</dbReference>
<keyword evidence="2" id="KW-1003">Cell membrane</keyword>
<dbReference type="InterPro" id="IPR000731">
    <property type="entry name" value="SSD"/>
</dbReference>
<name>A0A1Y5HSA1_OLEAN</name>
<keyword evidence="3 6" id="KW-0812">Transmembrane</keyword>
<feature type="transmembrane region" description="Helical" evidence="6">
    <location>
        <begin position="373"/>
        <end position="395"/>
    </location>
</feature>
<feature type="transmembrane region" description="Helical" evidence="6">
    <location>
        <begin position="782"/>
        <end position="809"/>
    </location>
</feature>
<feature type="transmembrane region" description="Helical" evidence="6">
    <location>
        <begin position="682"/>
        <end position="704"/>
    </location>
</feature>
<reference evidence="9" key="1">
    <citation type="journal article" date="2017" name="Proc. Natl. Acad. Sci. U.S.A.">
        <title>Simulation of Deepwater Horizon oil plume reveals substrate specialization within a complex community of hydrocarbon degraders.</title>
        <authorList>
            <person name="Hu P."/>
            <person name="Dubinsky E.A."/>
            <person name="Probst A.J."/>
            <person name="Wang J."/>
            <person name="Sieber C.M.K."/>
            <person name="Tom L.M."/>
            <person name="Gardinali P."/>
            <person name="Banfield J.F."/>
            <person name="Atlas R.M."/>
            <person name="Andersen G.L."/>
        </authorList>
    </citation>
    <scope>NUCLEOTIDE SEQUENCE [LARGE SCALE GENOMIC DNA]</scope>
</reference>
<dbReference type="GO" id="GO:0005886">
    <property type="term" value="C:plasma membrane"/>
    <property type="evidence" value="ECO:0007669"/>
    <property type="project" value="UniProtKB-SubCell"/>
</dbReference>
<evidence type="ECO:0000256" key="2">
    <source>
        <dbReference type="ARBA" id="ARBA00022475"/>
    </source>
</evidence>